<keyword evidence="1" id="KW-0732">Signal</keyword>
<reference evidence="3" key="1">
    <citation type="submission" date="2016-10" db="EMBL/GenBank/DDBJ databases">
        <authorList>
            <person name="Varghese N."/>
            <person name="Submissions S."/>
        </authorList>
    </citation>
    <scope>NUCLEOTIDE SEQUENCE [LARGE SCALE GENOMIC DNA]</scope>
    <source>
        <strain evidence="3">CGMCC 1.11014</strain>
    </source>
</reference>
<gene>
    <name evidence="2" type="ORF">SAMN05216552_1004177</name>
</gene>
<dbReference type="EMBL" id="FPBO01000004">
    <property type="protein sequence ID" value="SFU53095.1"/>
    <property type="molecule type" value="Genomic_DNA"/>
</dbReference>
<evidence type="ECO:0000256" key="1">
    <source>
        <dbReference type="SAM" id="SignalP"/>
    </source>
</evidence>
<evidence type="ECO:0000313" key="3">
    <source>
        <dbReference type="Proteomes" id="UP000199391"/>
    </source>
</evidence>
<dbReference type="OrthoDB" id="5493663at2"/>
<dbReference type="InterPro" id="IPR023614">
    <property type="entry name" value="Porin_dom_sf"/>
</dbReference>
<organism evidence="2 3">
    <name type="scientific">Pseudoduganella namucuonensis</name>
    <dbReference type="NCBI Taxonomy" id="1035707"/>
    <lineage>
        <taxon>Bacteria</taxon>
        <taxon>Pseudomonadati</taxon>
        <taxon>Pseudomonadota</taxon>
        <taxon>Betaproteobacteria</taxon>
        <taxon>Burkholderiales</taxon>
        <taxon>Oxalobacteraceae</taxon>
        <taxon>Telluria group</taxon>
        <taxon>Pseudoduganella</taxon>
    </lineage>
</organism>
<feature type="chain" id="PRO_5011607799" evidence="1">
    <location>
        <begin position="29"/>
        <end position="434"/>
    </location>
</feature>
<keyword evidence="3" id="KW-1185">Reference proteome</keyword>
<proteinExistence type="predicted"/>
<dbReference type="AlphaFoldDB" id="A0A1I7GXH2"/>
<dbReference type="RefSeq" id="WP_093554670.1">
    <property type="nucleotide sequence ID" value="NZ_FPBO01000004.1"/>
</dbReference>
<dbReference type="STRING" id="1035707.SAMN05216552_1004177"/>
<dbReference type="Gene3D" id="2.40.160.10">
    <property type="entry name" value="Porin"/>
    <property type="match status" value="1"/>
</dbReference>
<evidence type="ECO:0000313" key="2">
    <source>
        <dbReference type="EMBL" id="SFU53095.1"/>
    </source>
</evidence>
<sequence>MRKHPPRPPAPPLALLLALAASPGPAAGADASAAAPESELYTRYNLFAFGVAHRQSGAERGFNLLALPRNQQQLDLRPDFGWTGAGLELGLKPRLSLLRSETDMEFGLPGRQTYHASHAYINEGYVRYRAGDAFTFIAGRENLQWGPAALLSASNPFNPNNGKSNPNVEQPGMDYVRAVYIPSGTWTLSLIANTGRGRLGREDRHSATVGSFALGAAAALAGAREAVADFFDATEREQTGFDRTYAAKLDYTGDGHYASLLWSHRKHGLNRTGAFAGWNASEALLVYGEASVAQRRASQAPQRRDYRALLGGSYTLESGATFTAEYFRNNAGCRLTPVALCAGTALPQPRLPVLRRRYQLLQYVDTKVGGNTNLLLRAIRNADDHSHQASLHIEYELGGHTQLYLTPTLSRGKAGSEFGTLPRRSLFYGLSYTF</sequence>
<name>A0A1I7GXH2_9BURK</name>
<accession>A0A1I7GXH2</accession>
<dbReference type="SUPFAM" id="SSF56935">
    <property type="entry name" value="Porins"/>
    <property type="match status" value="1"/>
</dbReference>
<protein>
    <submittedName>
        <fullName evidence="2">Uncharacterized protein</fullName>
    </submittedName>
</protein>
<dbReference type="Proteomes" id="UP000199391">
    <property type="component" value="Unassembled WGS sequence"/>
</dbReference>
<feature type="signal peptide" evidence="1">
    <location>
        <begin position="1"/>
        <end position="28"/>
    </location>
</feature>